<keyword evidence="1" id="KW-1133">Transmembrane helix</keyword>
<evidence type="ECO:0000256" key="1">
    <source>
        <dbReference type="SAM" id="Phobius"/>
    </source>
</evidence>
<dbReference type="EMBL" id="VJMH01001054">
    <property type="protein sequence ID" value="KAF0713420.1"/>
    <property type="molecule type" value="Genomic_DNA"/>
</dbReference>
<feature type="transmembrane region" description="Helical" evidence="1">
    <location>
        <begin position="370"/>
        <end position="394"/>
    </location>
</feature>
<gene>
    <name evidence="3" type="primary">Aste57867_4357</name>
    <name evidence="2" type="ORF">As57867_004345</name>
    <name evidence="3" type="ORF">ASTE57867_4357</name>
</gene>
<reference evidence="3 4" key="1">
    <citation type="submission" date="2019-03" db="EMBL/GenBank/DDBJ databases">
        <authorList>
            <person name="Gaulin E."/>
            <person name="Dumas B."/>
        </authorList>
    </citation>
    <scope>NUCLEOTIDE SEQUENCE [LARGE SCALE GENOMIC DNA]</scope>
    <source>
        <strain evidence="3">CBS 568.67</strain>
    </source>
</reference>
<dbReference type="EMBL" id="CAADRA010001054">
    <property type="protein sequence ID" value="VFT81471.1"/>
    <property type="molecule type" value="Genomic_DNA"/>
</dbReference>
<evidence type="ECO:0000313" key="2">
    <source>
        <dbReference type="EMBL" id="KAF0713420.1"/>
    </source>
</evidence>
<feature type="transmembrane region" description="Helical" evidence="1">
    <location>
        <begin position="161"/>
        <end position="177"/>
    </location>
</feature>
<feature type="transmembrane region" description="Helical" evidence="1">
    <location>
        <begin position="129"/>
        <end position="149"/>
    </location>
</feature>
<feature type="transmembrane region" description="Helical" evidence="1">
    <location>
        <begin position="183"/>
        <end position="201"/>
    </location>
</feature>
<name>A0A485KBA8_9STRA</name>
<organism evidence="3 4">
    <name type="scientific">Aphanomyces stellatus</name>
    <dbReference type="NCBI Taxonomy" id="120398"/>
    <lineage>
        <taxon>Eukaryota</taxon>
        <taxon>Sar</taxon>
        <taxon>Stramenopiles</taxon>
        <taxon>Oomycota</taxon>
        <taxon>Saprolegniomycetes</taxon>
        <taxon>Saprolegniales</taxon>
        <taxon>Verrucalvaceae</taxon>
        <taxon>Aphanomyces</taxon>
    </lineage>
</organism>
<keyword evidence="4" id="KW-1185">Reference proteome</keyword>
<feature type="transmembrane region" description="Helical" evidence="1">
    <location>
        <begin position="415"/>
        <end position="438"/>
    </location>
</feature>
<evidence type="ECO:0000313" key="3">
    <source>
        <dbReference type="EMBL" id="VFT81471.1"/>
    </source>
</evidence>
<sequence>MMHARRDAGIPVKDDAPSDIKAGHDDDLNEWILKANPTPVKETSLRAVVRKLEQKKFYDRQFALTQAQTKMNRYTLRFSGAYEAAYAASTETDSIVLVRVVFLYGFLLRAGFLAYSYSFASTHARPVTLVLDFGVSLPAFVLGFALTFVPRRRQSSLSLEALTAIVFAIVAASLIAKKPLERAQGPVLELMLLLIPIFGISRMRFVTSVVLGCAIVLVYLGVQLGAAVYVPGCDTPKEVLYQTFNYSIRVFGGIVSHYRQELLRRRNFALQLPFTGLVGGDTYMPQRPAVLSTPLMHPYRLHFRDLRVEAAFYQFWYLIDPFPFENIYNPLLHNGVVRVVRGALISVCLSQGLLAFQDMKLLEMYPSVQVAAYLARFAVVLPAYLVMVATIYCLSRRFVRHATSLDAMHDSSYVGAAQSVAAVVVTLHMAAMATLVLVVYTADATLSDLYFMGFLNALLFVHRSGFRVRFVVAGCTTAVSVVGFVVAAACVLPRAVSIEYAMYTVAVLLLGSLTSHEEEALRRSFFVLKSIRTLQFLDWFDQVLTVQSWMRTKLHTRLAAIRGTADDETSHVGVTAQMDKASNVDLMGQVVEAIASIV</sequence>
<keyword evidence="1" id="KW-0472">Membrane</keyword>
<dbReference type="OrthoDB" id="72195at2759"/>
<dbReference type="Proteomes" id="UP000332933">
    <property type="component" value="Unassembled WGS sequence"/>
</dbReference>
<proteinExistence type="predicted"/>
<feature type="transmembrane region" description="Helical" evidence="1">
    <location>
        <begin position="208"/>
        <end position="230"/>
    </location>
</feature>
<evidence type="ECO:0000313" key="4">
    <source>
        <dbReference type="Proteomes" id="UP000332933"/>
    </source>
</evidence>
<protein>
    <submittedName>
        <fullName evidence="3">Aste57867_4357 protein</fullName>
    </submittedName>
</protein>
<keyword evidence="1" id="KW-0812">Transmembrane</keyword>
<feature type="transmembrane region" description="Helical" evidence="1">
    <location>
        <begin position="468"/>
        <end position="489"/>
    </location>
</feature>
<reference evidence="2" key="2">
    <citation type="submission" date="2019-06" db="EMBL/GenBank/DDBJ databases">
        <title>Genomics analysis of Aphanomyces spp. identifies a new class of oomycete effector associated with host adaptation.</title>
        <authorList>
            <person name="Gaulin E."/>
        </authorList>
    </citation>
    <scope>NUCLEOTIDE SEQUENCE</scope>
    <source>
        <strain evidence="2">CBS 578.67</strain>
    </source>
</reference>
<feature type="transmembrane region" description="Helical" evidence="1">
    <location>
        <begin position="96"/>
        <end position="117"/>
    </location>
</feature>
<accession>A0A485KBA8</accession>
<dbReference type="AlphaFoldDB" id="A0A485KBA8"/>